<proteinExistence type="predicted"/>
<evidence type="ECO:0000256" key="4">
    <source>
        <dbReference type="ARBA" id="ARBA00022679"/>
    </source>
</evidence>
<dbReference type="InterPro" id="IPR021796">
    <property type="entry name" value="Tll0287-like_dom"/>
</dbReference>
<keyword evidence="6" id="KW-0472">Membrane</keyword>
<dbReference type="GO" id="GO:0005886">
    <property type="term" value="C:plasma membrane"/>
    <property type="evidence" value="ECO:0007669"/>
    <property type="project" value="TreeGrafter"/>
</dbReference>
<dbReference type="EC" id="2.7.13.3" evidence="2"/>
<evidence type="ECO:0000256" key="2">
    <source>
        <dbReference type="ARBA" id="ARBA00012438"/>
    </source>
</evidence>
<protein>
    <recommendedName>
        <fullName evidence="2">histidine kinase</fullName>
        <ecNumber evidence="2">2.7.13.3</ecNumber>
    </recommendedName>
</protein>
<keyword evidence="3" id="KW-0597">Phosphoprotein</keyword>
<evidence type="ECO:0000256" key="1">
    <source>
        <dbReference type="ARBA" id="ARBA00000085"/>
    </source>
</evidence>
<dbReference type="Pfam" id="PF00512">
    <property type="entry name" value="HisKA"/>
    <property type="match status" value="1"/>
</dbReference>
<dbReference type="SMART" id="SM00388">
    <property type="entry name" value="HisKA"/>
    <property type="match status" value="1"/>
</dbReference>
<keyword evidence="9" id="KW-1185">Reference proteome</keyword>
<dbReference type="EMBL" id="BMZS01000007">
    <property type="protein sequence ID" value="GHD54006.1"/>
    <property type="molecule type" value="Genomic_DNA"/>
</dbReference>
<keyword evidence="5" id="KW-0418">Kinase</keyword>
<evidence type="ECO:0000256" key="6">
    <source>
        <dbReference type="SAM" id="Phobius"/>
    </source>
</evidence>
<dbReference type="CDD" id="cd16922">
    <property type="entry name" value="HATPase_EvgS-ArcB-TorS-like"/>
    <property type="match status" value="1"/>
</dbReference>
<dbReference type="SUPFAM" id="SSF47384">
    <property type="entry name" value="Homodimeric domain of signal transducing histidine kinase"/>
    <property type="match status" value="1"/>
</dbReference>
<dbReference type="InterPro" id="IPR003594">
    <property type="entry name" value="HATPase_dom"/>
</dbReference>
<dbReference type="PANTHER" id="PTHR43047">
    <property type="entry name" value="TWO-COMPONENT HISTIDINE PROTEIN KINASE"/>
    <property type="match status" value="1"/>
</dbReference>
<dbReference type="Gene3D" id="1.10.287.130">
    <property type="match status" value="1"/>
</dbReference>
<keyword evidence="4" id="KW-0808">Transferase</keyword>
<evidence type="ECO:0000256" key="3">
    <source>
        <dbReference type="ARBA" id="ARBA00022553"/>
    </source>
</evidence>
<comment type="catalytic activity">
    <reaction evidence="1">
        <text>ATP + protein L-histidine = ADP + protein N-phospho-L-histidine.</text>
        <dbReference type="EC" id="2.7.13.3"/>
    </reaction>
</comment>
<dbReference type="PANTHER" id="PTHR43047:SF72">
    <property type="entry name" value="OSMOSENSING HISTIDINE PROTEIN KINASE SLN1"/>
    <property type="match status" value="1"/>
</dbReference>
<organism evidence="8 9">
    <name type="scientific">Thalassobaculum fulvum</name>
    <dbReference type="NCBI Taxonomy" id="1633335"/>
    <lineage>
        <taxon>Bacteria</taxon>
        <taxon>Pseudomonadati</taxon>
        <taxon>Pseudomonadota</taxon>
        <taxon>Alphaproteobacteria</taxon>
        <taxon>Rhodospirillales</taxon>
        <taxon>Thalassobaculaceae</taxon>
        <taxon>Thalassobaculum</taxon>
    </lineage>
</organism>
<reference evidence="8" key="2">
    <citation type="submission" date="2020-09" db="EMBL/GenBank/DDBJ databases">
        <authorList>
            <person name="Sun Q."/>
            <person name="Kim S."/>
        </authorList>
    </citation>
    <scope>NUCLEOTIDE SEQUENCE</scope>
    <source>
        <strain evidence="8">KCTC 42651</strain>
    </source>
</reference>
<dbReference type="InterPro" id="IPR004358">
    <property type="entry name" value="Sig_transdc_His_kin-like_C"/>
</dbReference>
<feature type="transmembrane region" description="Helical" evidence="6">
    <location>
        <begin position="204"/>
        <end position="222"/>
    </location>
</feature>
<dbReference type="PRINTS" id="PR00344">
    <property type="entry name" value="BCTRLSENSOR"/>
</dbReference>
<dbReference type="InterPro" id="IPR036097">
    <property type="entry name" value="HisK_dim/P_sf"/>
</dbReference>
<dbReference type="CDD" id="cd00082">
    <property type="entry name" value="HisKA"/>
    <property type="match status" value="1"/>
</dbReference>
<keyword evidence="6" id="KW-0812">Transmembrane</keyword>
<accession>A0A918XUN2</accession>
<gene>
    <name evidence="8" type="ORF">GCM10017083_31050</name>
</gene>
<dbReference type="PROSITE" id="PS50109">
    <property type="entry name" value="HIS_KIN"/>
    <property type="match status" value="1"/>
</dbReference>
<dbReference type="Pfam" id="PF11845">
    <property type="entry name" value="Tll0287-like"/>
    <property type="match status" value="1"/>
</dbReference>
<dbReference type="GO" id="GO:0009927">
    <property type="term" value="F:histidine phosphotransfer kinase activity"/>
    <property type="evidence" value="ECO:0007669"/>
    <property type="project" value="TreeGrafter"/>
</dbReference>
<dbReference type="InterPro" id="IPR005467">
    <property type="entry name" value="His_kinase_dom"/>
</dbReference>
<sequence length="528" mass="57029">MAAALGSFFKSRSGRLSITVIGLIAAFAVALGVASYRISVHWFETNKFEEKVTALQLVDAFVADYTEIRGRHLGTDAPVPASFRAHSIERFNMAREGDNVLQLLWLGVPGREIRTAPSDPATGEAIREAARSGNVEPSSRWWVTGGQRTFRTIAPSIASQQGCVDCHNRYLEGRPPWRLNDVMGAFVIDVPAEAFLLNARTESILLGSLFFVVAAAVSGVVLRLQHLRHTAAIDAATSAERERAALDSQRAAEAANRAKSEFLALMSHELRTPLNAIIGFSEVMAQELRGAIPAPYRGYARDIHQSGQHLMLVIGDILDIAKAESNRFDLHEEDEPLEDLVLPCLRLMAPRASGGRVELSARLPGGLRVRCDVTKIRQVVLNLLSNAVKFTRAGGRIEVSGFLNRDGDLTLSVTDTGIGIRPEDIPRAFSPFEQVESTLQRKHEGTGLGLPLAKALTELHGGVLQLSSVPGRGTQVTVTLPAARVVPPAPAGTDPQPPLRWDATTGAFLPGAGDLQEAPGGQPWRLVC</sequence>
<evidence type="ECO:0000313" key="8">
    <source>
        <dbReference type="EMBL" id="GHD54006.1"/>
    </source>
</evidence>
<evidence type="ECO:0000259" key="7">
    <source>
        <dbReference type="PROSITE" id="PS50109"/>
    </source>
</evidence>
<dbReference type="AlphaFoldDB" id="A0A918XUN2"/>
<dbReference type="SUPFAM" id="SSF55874">
    <property type="entry name" value="ATPase domain of HSP90 chaperone/DNA topoisomerase II/histidine kinase"/>
    <property type="match status" value="1"/>
</dbReference>
<dbReference type="Gene3D" id="3.30.565.10">
    <property type="entry name" value="Histidine kinase-like ATPase, C-terminal domain"/>
    <property type="match status" value="1"/>
</dbReference>
<dbReference type="GO" id="GO:0000155">
    <property type="term" value="F:phosphorelay sensor kinase activity"/>
    <property type="evidence" value="ECO:0007669"/>
    <property type="project" value="InterPro"/>
</dbReference>
<evidence type="ECO:0000313" key="9">
    <source>
        <dbReference type="Proteomes" id="UP000630353"/>
    </source>
</evidence>
<dbReference type="SMART" id="SM00387">
    <property type="entry name" value="HATPase_c"/>
    <property type="match status" value="1"/>
</dbReference>
<dbReference type="InterPro" id="IPR036890">
    <property type="entry name" value="HATPase_C_sf"/>
</dbReference>
<keyword evidence="6" id="KW-1133">Transmembrane helix</keyword>
<reference evidence="8" key="1">
    <citation type="journal article" date="2014" name="Int. J. Syst. Evol. Microbiol.">
        <title>Complete genome sequence of Corynebacterium casei LMG S-19264T (=DSM 44701T), isolated from a smear-ripened cheese.</title>
        <authorList>
            <consortium name="US DOE Joint Genome Institute (JGI-PGF)"/>
            <person name="Walter F."/>
            <person name="Albersmeier A."/>
            <person name="Kalinowski J."/>
            <person name="Ruckert C."/>
        </authorList>
    </citation>
    <scope>NUCLEOTIDE SEQUENCE</scope>
    <source>
        <strain evidence="8">KCTC 42651</strain>
    </source>
</reference>
<dbReference type="Proteomes" id="UP000630353">
    <property type="component" value="Unassembled WGS sequence"/>
</dbReference>
<evidence type="ECO:0000256" key="5">
    <source>
        <dbReference type="ARBA" id="ARBA00022777"/>
    </source>
</evidence>
<name>A0A918XUN2_9PROT</name>
<dbReference type="InterPro" id="IPR003661">
    <property type="entry name" value="HisK_dim/P_dom"/>
</dbReference>
<dbReference type="Pfam" id="PF02518">
    <property type="entry name" value="HATPase_c"/>
    <property type="match status" value="1"/>
</dbReference>
<comment type="caution">
    <text evidence="8">The sequence shown here is derived from an EMBL/GenBank/DDBJ whole genome shotgun (WGS) entry which is preliminary data.</text>
</comment>
<dbReference type="RefSeq" id="WP_189991203.1">
    <property type="nucleotide sequence ID" value="NZ_BMZS01000007.1"/>
</dbReference>
<feature type="domain" description="Histidine kinase" evidence="7">
    <location>
        <begin position="265"/>
        <end position="484"/>
    </location>
</feature>